<protein>
    <submittedName>
        <fullName evidence="2">Uncharacterized protein</fullName>
    </submittedName>
</protein>
<gene>
    <name evidence="2" type="ORF">DW856_17125</name>
</gene>
<feature type="transmembrane region" description="Helical" evidence="1">
    <location>
        <begin position="60"/>
        <end position="76"/>
    </location>
</feature>
<keyword evidence="1" id="KW-1133">Transmembrane helix</keyword>
<dbReference type="EMBL" id="QSHO01000020">
    <property type="protein sequence ID" value="RHC13517.1"/>
    <property type="molecule type" value="Genomic_DNA"/>
</dbReference>
<dbReference type="AlphaFoldDB" id="A0A3R6B499"/>
<dbReference type="RefSeq" id="WP_118599096.1">
    <property type="nucleotide sequence ID" value="NZ_QSHO01000020.1"/>
</dbReference>
<organism evidence="2 3">
    <name type="scientific">Roseburia intestinalis</name>
    <dbReference type="NCBI Taxonomy" id="166486"/>
    <lineage>
        <taxon>Bacteria</taxon>
        <taxon>Bacillati</taxon>
        <taxon>Bacillota</taxon>
        <taxon>Clostridia</taxon>
        <taxon>Lachnospirales</taxon>
        <taxon>Lachnospiraceae</taxon>
        <taxon>Roseburia</taxon>
    </lineage>
</organism>
<name>A0A3R6B499_9FIRM</name>
<evidence type="ECO:0000313" key="3">
    <source>
        <dbReference type="Proteomes" id="UP000283513"/>
    </source>
</evidence>
<dbReference type="Proteomes" id="UP000283513">
    <property type="component" value="Unassembled WGS sequence"/>
</dbReference>
<evidence type="ECO:0000313" key="2">
    <source>
        <dbReference type="EMBL" id="RHC13517.1"/>
    </source>
</evidence>
<proteinExistence type="predicted"/>
<accession>A0A3R6B499</accession>
<keyword evidence="1" id="KW-0472">Membrane</keyword>
<evidence type="ECO:0000256" key="1">
    <source>
        <dbReference type="SAM" id="Phobius"/>
    </source>
</evidence>
<sequence>MKIVDENNWDAELEIMLKKQKELQIFKGLLYIAQVICIMIICIGIAVTLQSVMFAKECELVYWIVAIGLIFLFYIRKYRKRVLKIHYNIENLVFCIINEKTFIDAEYQEKERSVKITFWDDMNQEKENILVNCDVFKDPNIAEDTLYIHPNNALLILQAEKE</sequence>
<reference evidence="2 3" key="1">
    <citation type="submission" date="2018-08" db="EMBL/GenBank/DDBJ databases">
        <title>A genome reference for cultivated species of the human gut microbiota.</title>
        <authorList>
            <person name="Zou Y."/>
            <person name="Xue W."/>
            <person name="Luo G."/>
        </authorList>
    </citation>
    <scope>NUCLEOTIDE SEQUENCE [LARGE SCALE GENOMIC DNA]</scope>
    <source>
        <strain evidence="2 3">AM37-1AC</strain>
    </source>
</reference>
<keyword evidence="1" id="KW-0812">Transmembrane</keyword>
<comment type="caution">
    <text evidence="2">The sequence shown here is derived from an EMBL/GenBank/DDBJ whole genome shotgun (WGS) entry which is preliminary data.</text>
</comment>
<feature type="transmembrane region" description="Helical" evidence="1">
    <location>
        <begin position="28"/>
        <end position="54"/>
    </location>
</feature>